<dbReference type="Proteomes" id="UP001595776">
    <property type="component" value="Unassembled WGS sequence"/>
</dbReference>
<evidence type="ECO:0000256" key="3">
    <source>
        <dbReference type="ARBA" id="ARBA00023125"/>
    </source>
</evidence>
<dbReference type="InterPro" id="IPR036390">
    <property type="entry name" value="WH_DNA-bd_sf"/>
</dbReference>
<dbReference type="Gene3D" id="3.40.190.10">
    <property type="entry name" value="Periplasmic binding protein-like II"/>
    <property type="match status" value="2"/>
</dbReference>
<evidence type="ECO:0000256" key="4">
    <source>
        <dbReference type="ARBA" id="ARBA00023159"/>
    </source>
</evidence>
<dbReference type="PRINTS" id="PR00039">
    <property type="entry name" value="HTHLYSR"/>
</dbReference>
<dbReference type="InterPro" id="IPR036388">
    <property type="entry name" value="WH-like_DNA-bd_sf"/>
</dbReference>
<evidence type="ECO:0000259" key="6">
    <source>
        <dbReference type="PROSITE" id="PS50931"/>
    </source>
</evidence>
<dbReference type="RefSeq" id="WP_068151003.1">
    <property type="nucleotide sequence ID" value="NZ_JBHSCR010000001.1"/>
</dbReference>
<comment type="caution">
    <text evidence="7">The sequence shown here is derived from an EMBL/GenBank/DDBJ whole genome shotgun (WGS) entry which is preliminary data.</text>
</comment>
<gene>
    <name evidence="7" type="ORF">ACFO5Q_01155</name>
</gene>
<evidence type="ECO:0000256" key="1">
    <source>
        <dbReference type="ARBA" id="ARBA00009437"/>
    </source>
</evidence>
<sequence>MADIGHPTLKQLNYLQAVIKAGSFRGASQKLGVSQPTITSQIAALEEALGMTLLERSRSGTIPTAAGRDLIPHITNIETEVNAIREQARFASTGGSGVHRMGVPPTLGPYFLPEVLSEVHAADPTLRLYVREATPRELENGLIDGRYDLILTTMPVEIGGLVVEPLFGEPFKLCAPPDHPLVGKGMVNASAIRGERLLAIEERHRLFEQMQAMANQFGAHLMRDYEGTSLDTVRQMIGTGFGLAFLPALYIRSEIDPRNDVTVLELSETPSDRDVVLAWRPTAAKRQLYRSLASQMRRVCREKLSECLHVAAPQSAGGSAAAD</sequence>
<proteinExistence type="inferred from homology"/>
<protein>
    <submittedName>
        <fullName evidence="7">LysR substrate-binding domain-containing protein</fullName>
    </submittedName>
</protein>
<dbReference type="Pfam" id="PF00126">
    <property type="entry name" value="HTH_1"/>
    <property type="match status" value="1"/>
</dbReference>
<reference evidence="8" key="1">
    <citation type="journal article" date="2019" name="Int. J. Syst. Evol. Microbiol.">
        <title>The Global Catalogue of Microorganisms (GCM) 10K type strain sequencing project: providing services to taxonomists for standard genome sequencing and annotation.</title>
        <authorList>
            <consortium name="The Broad Institute Genomics Platform"/>
            <consortium name="The Broad Institute Genome Sequencing Center for Infectious Disease"/>
            <person name="Wu L."/>
            <person name="Ma J."/>
        </authorList>
    </citation>
    <scope>NUCLEOTIDE SEQUENCE [LARGE SCALE GENOMIC DNA]</scope>
    <source>
        <strain evidence="8">CGMCC 1.15304</strain>
    </source>
</reference>
<evidence type="ECO:0000256" key="2">
    <source>
        <dbReference type="ARBA" id="ARBA00023015"/>
    </source>
</evidence>
<dbReference type="CDD" id="cd08411">
    <property type="entry name" value="PBP2_OxyR"/>
    <property type="match status" value="1"/>
</dbReference>
<dbReference type="SUPFAM" id="SSF53850">
    <property type="entry name" value="Periplasmic binding protein-like II"/>
    <property type="match status" value="1"/>
</dbReference>
<keyword evidence="2" id="KW-0805">Transcription regulation</keyword>
<dbReference type="EMBL" id="JBHSCR010000001">
    <property type="protein sequence ID" value="MFC4346451.1"/>
    <property type="molecule type" value="Genomic_DNA"/>
</dbReference>
<dbReference type="Pfam" id="PF03466">
    <property type="entry name" value="LysR_substrate"/>
    <property type="match status" value="1"/>
</dbReference>
<keyword evidence="4" id="KW-0010">Activator</keyword>
<evidence type="ECO:0000256" key="5">
    <source>
        <dbReference type="ARBA" id="ARBA00023163"/>
    </source>
</evidence>
<keyword evidence="8" id="KW-1185">Reference proteome</keyword>
<accession>A0ABV8U6Q1</accession>
<dbReference type="PANTHER" id="PTHR30346:SF26">
    <property type="entry name" value="HYDROGEN PEROXIDE-INDUCIBLE GENES ACTIVATOR"/>
    <property type="match status" value="1"/>
</dbReference>
<feature type="domain" description="HTH lysR-type" evidence="6">
    <location>
        <begin position="7"/>
        <end position="64"/>
    </location>
</feature>
<dbReference type="Gene3D" id="1.10.10.10">
    <property type="entry name" value="Winged helix-like DNA-binding domain superfamily/Winged helix DNA-binding domain"/>
    <property type="match status" value="1"/>
</dbReference>
<organism evidence="7 8">
    <name type="scientific">Kordiimonas lipolytica</name>
    <dbReference type="NCBI Taxonomy" id="1662421"/>
    <lineage>
        <taxon>Bacteria</taxon>
        <taxon>Pseudomonadati</taxon>
        <taxon>Pseudomonadota</taxon>
        <taxon>Alphaproteobacteria</taxon>
        <taxon>Kordiimonadales</taxon>
        <taxon>Kordiimonadaceae</taxon>
        <taxon>Kordiimonas</taxon>
    </lineage>
</organism>
<dbReference type="PANTHER" id="PTHR30346">
    <property type="entry name" value="TRANSCRIPTIONAL DUAL REGULATOR HCAR-RELATED"/>
    <property type="match status" value="1"/>
</dbReference>
<comment type="similarity">
    <text evidence="1">Belongs to the LysR transcriptional regulatory family.</text>
</comment>
<evidence type="ECO:0000313" key="7">
    <source>
        <dbReference type="EMBL" id="MFC4346451.1"/>
    </source>
</evidence>
<dbReference type="SUPFAM" id="SSF46785">
    <property type="entry name" value="Winged helix' DNA-binding domain"/>
    <property type="match status" value="1"/>
</dbReference>
<dbReference type="InterPro" id="IPR000847">
    <property type="entry name" value="LysR_HTH_N"/>
</dbReference>
<name>A0ABV8U6Q1_9PROT</name>
<evidence type="ECO:0000313" key="8">
    <source>
        <dbReference type="Proteomes" id="UP001595776"/>
    </source>
</evidence>
<keyword evidence="5" id="KW-0804">Transcription</keyword>
<dbReference type="InterPro" id="IPR005119">
    <property type="entry name" value="LysR_subst-bd"/>
</dbReference>
<keyword evidence="3" id="KW-0238">DNA-binding</keyword>
<dbReference type="PROSITE" id="PS50931">
    <property type="entry name" value="HTH_LYSR"/>
    <property type="match status" value="1"/>
</dbReference>